<dbReference type="Proteomes" id="UP000069030">
    <property type="component" value="Chromosome"/>
</dbReference>
<sequence>MASIYNDLGVYNHDLGILDSTFYYYIKAENIYREIGDSMKMGELKFYQARVLFEKGLHIESESKVASVLQVLNNYPFSPIPFEANQLMGTCLLNQNDFEGAKKYLLEALALMQKDAKQNKILDLNRLKMAKSMLYYNLSEVSYYLEDYKEVTKYASTGLSFIIPEIPSLLKSVLNSGIAKAEFMDGLKSYSQTEFDYYIKQLENTYDEAAILTNSYVMNEMAMTIASLYLQDKDSIQAFNWAEKVYQLAVDRNIKVDQKNALEFLVSHQHYDNNSRVKEIITLSNDLAELDYATRNRFARIAYETERVATENDELRNVILMVVVTSLIIILGLSVGVFIYRLRNKNRELSFIHTAYMPVRADLQSVQSM</sequence>
<dbReference type="AlphaFoldDB" id="A0A0S7EM18"/>
<accession>A0A0S7EM18</accession>
<protein>
    <submittedName>
        <fullName evidence="1">Uncharacterized protein</fullName>
    </submittedName>
</protein>
<dbReference type="InterPro" id="IPR011990">
    <property type="entry name" value="TPR-like_helical_dom_sf"/>
</dbReference>
<dbReference type="SUPFAM" id="SSF48452">
    <property type="entry name" value="TPR-like"/>
    <property type="match status" value="1"/>
</dbReference>
<dbReference type="KEGG" id="mod:AS202_18240"/>
<gene>
    <name evidence="1" type="ORF">AS202_18240</name>
</gene>
<name>A0A0S7EM18_9FLAO</name>
<evidence type="ECO:0000313" key="1">
    <source>
        <dbReference type="EMBL" id="ALU27969.1"/>
    </source>
</evidence>
<evidence type="ECO:0000313" key="2">
    <source>
        <dbReference type="Proteomes" id="UP000069030"/>
    </source>
</evidence>
<organism evidence="1 2">
    <name type="scientific">Myroides odoratimimus</name>
    <dbReference type="NCBI Taxonomy" id="76832"/>
    <lineage>
        <taxon>Bacteria</taxon>
        <taxon>Pseudomonadati</taxon>
        <taxon>Bacteroidota</taxon>
        <taxon>Flavobacteriia</taxon>
        <taxon>Flavobacteriales</taxon>
        <taxon>Flavobacteriaceae</taxon>
        <taxon>Myroides</taxon>
    </lineage>
</organism>
<proteinExistence type="predicted"/>
<reference evidence="1 2" key="1">
    <citation type="journal article" date="2016" name="J. Zhejiang Univ. Sci. B">
        <title>Antibiotic resistance mechanisms of Myroides sp.</title>
        <authorList>
            <person name="Hu S."/>
            <person name="Yuan S."/>
            <person name="Qu H."/>
            <person name="Jiang T."/>
            <person name="Zhou Y."/>
            <person name="Wang M."/>
            <person name="Ming D."/>
        </authorList>
    </citation>
    <scope>NUCLEOTIDE SEQUENCE [LARGE SCALE GENOMIC DNA]</scope>
    <source>
        <strain evidence="1 2">PR63039</strain>
    </source>
</reference>
<dbReference type="RefSeq" id="WP_006258144.1">
    <property type="nucleotide sequence ID" value="NZ_BCMQ01000037.1"/>
</dbReference>
<dbReference type="Gene3D" id="1.25.40.10">
    <property type="entry name" value="Tetratricopeptide repeat domain"/>
    <property type="match status" value="1"/>
</dbReference>
<dbReference type="EMBL" id="CP013690">
    <property type="protein sequence ID" value="ALU27969.1"/>
    <property type="molecule type" value="Genomic_DNA"/>
</dbReference>